<dbReference type="PROSITE" id="PS51643">
    <property type="entry name" value="HD_CAS3"/>
    <property type="match status" value="1"/>
</dbReference>
<dbReference type="GO" id="GO:0051607">
    <property type="term" value="P:defense response to virus"/>
    <property type="evidence" value="ECO:0007669"/>
    <property type="project" value="UniProtKB-KW"/>
</dbReference>
<evidence type="ECO:0000256" key="1">
    <source>
        <dbReference type="ARBA" id="ARBA00006847"/>
    </source>
</evidence>
<reference evidence="12 13" key="1">
    <citation type="submission" date="2019-09" db="EMBL/GenBank/DDBJ databases">
        <authorList>
            <person name="Kevbrin V."/>
            <person name="Grouzdev D.S."/>
        </authorList>
    </citation>
    <scope>NUCLEOTIDE SEQUENCE [LARGE SCALE GENOMIC DNA]</scope>
    <source>
        <strain evidence="12 13">G-192</strain>
    </source>
</reference>
<evidence type="ECO:0000256" key="5">
    <source>
        <dbReference type="ARBA" id="ARBA00022801"/>
    </source>
</evidence>
<dbReference type="GO" id="GO:0046872">
    <property type="term" value="F:metal ion binding"/>
    <property type="evidence" value="ECO:0007669"/>
    <property type="project" value="UniProtKB-KW"/>
</dbReference>
<dbReference type="InterPro" id="IPR014001">
    <property type="entry name" value="Helicase_ATP-bd"/>
</dbReference>
<dbReference type="SUPFAM" id="SSF52540">
    <property type="entry name" value="P-loop containing nucleoside triphosphate hydrolases"/>
    <property type="match status" value="1"/>
</dbReference>
<dbReference type="InterPro" id="IPR027417">
    <property type="entry name" value="P-loop_NTPase"/>
</dbReference>
<gene>
    <name evidence="12" type="ORF">F1654_07220</name>
</gene>
<keyword evidence="13" id="KW-1185">Reference proteome</keyword>
<proteinExistence type="inferred from homology"/>
<feature type="region of interest" description="Disordered" evidence="9">
    <location>
        <begin position="308"/>
        <end position="330"/>
    </location>
</feature>
<dbReference type="EMBL" id="VWOJ01000002">
    <property type="protein sequence ID" value="KAA5803585.1"/>
    <property type="molecule type" value="Genomic_DNA"/>
</dbReference>
<dbReference type="GO" id="GO:0004386">
    <property type="term" value="F:helicase activity"/>
    <property type="evidence" value="ECO:0007669"/>
    <property type="project" value="UniProtKB-KW"/>
</dbReference>
<keyword evidence="3" id="KW-0479">Metal-binding</keyword>
<evidence type="ECO:0000256" key="6">
    <source>
        <dbReference type="ARBA" id="ARBA00022806"/>
    </source>
</evidence>
<keyword evidence="4" id="KW-0547">Nucleotide-binding</keyword>
<dbReference type="InterPro" id="IPR011545">
    <property type="entry name" value="DEAD/DEAH_box_helicase_dom"/>
</dbReference>
<evidence type="ECO:0000259" key="11">
    <source>
        <dbReference type="PROSITE" id="PS51643"/>
    </source>
</evidence>
<dbReference type="Pfam" id="PF22590">
    <property type="entry name" value="Cas3-like_C_2"/>
    <property type="match status" value="1"/>
</dbReference>
<evidence type="ECO:0000259" key="10">
    <source>
        <dbReference type="PROSITE" id="PS51192"/>
    </source>
</evidence>
<dbReference type="SMART" id="SM00487">
    <property type="entry name" value="DEXDc"/>
    <property type="match status" value="1"/>
</dbReference>
<evidence type="ECO:0000256" key="3">
    <source>
        <dbReference type="ARBA" id="ARBA00022723"/>
    </source>
</evidence>
<accession>A0A5M6ZHL8</accession>
<keyword evidence="7" id="KW-0067">ATP-binding</keyword>
<dbReference type="Gene3D" id="3.40.50.300">
    <property type="entry name" value="P-loop containing nucleotide triphosphate hydrolases"/>
    <property type="match status" value="2"/>
</dbReference>
<evidence type="ECO:0000256" key="2">
    <source>
        <dbReference type="ARBA" id="ARBA00009046"/>
    </source>
</evidence>
<dbReference type="AlphaFoldDB" id="A0A5M6ZHL8"/>
<dbReference type="InterPro" id="IPR038257">
    <property type="entry name" value="CRISPR-assoc_Cas3_HD_sf"/>
</dbReference>
<keyword evidence="5" id="KW-0378">Hydrolase</keyword>
<dbReference type="CDD" id="cd17930">
    <property type="entry name" value="DEXHc_cas3"/>
    <property type="match status" value="1"/>
</dbReference>
<dbReference type="GO" id="GO:0005524">
    <property type="term" value="F:ATP binding"/>
    <property type="evidence" value="ECO:0007669"/>
    <property type="project" value="UniProtKB-KW"/>
</dbReference>
<keyword evidence="12" id="KW-0255">Endonuclease</keyword>
<dbReference type="GO" id="GO:0003676">
    <property type="term" value="F:nucleic acid binding"/>
    <property type="evidence" value="ECO:0007669"/>
    <property type="project" value="InterPro"/>
</dbReference>
<dbReference type="Gene3D" id="1.10.3210.30">
    <property type="match status" value="1"/>
</dbReference>
<sequence>MKLFAHSLPEQSKDNWEPLEKHLSSVGATAAKSAGAFGAETAAKCMGLLHDIGKCSAAYQAYIGASSDGTRRGPDHSTAGAKESVKAYGALWGRLLAYGIAGHHSGLMDSGKLDERLAKSVEDYAGWQAHAGMLPEKAKFQSMPVGHNANAIDKSFSIAFLARMLFSCLVDADFLETERFYAASRGESEPSRGGLFGRPHLDRVRAHLTAKRNNSTDLNRLRGEILDHATSKAALEPGLFTLTVPTGGGKTLTSLSFAAEHALHHGLRRIIYVIPFTSIIEQTAQVFREQVGLSDDVLEHHSSFDWDRFEPGKGSDDEREGADGGGKLRRDAENWDSPLIVTTSVQFFESLFAARTSRARKLHNIARSVIILDEVQSLPVHLLRPCLAVIDELAKNYGASVVLCTATQPALRVQDQALPSKTHNGLPEGLDIPDERELAPEPKALYRQLRRVKVDWSRDPVEDADIAARFAQQPHMLCIVNSRAHARELFAILREQDQAGAVHLSTLMCAQHRREVLERLRRDLSNGNPVRLVSTSLIEAGVDIDFPEVWRAATGLASIAQAAGRCNREGKADGLGRTVVFEPAGRKTPPMIEAFYQAARPVLRDFQAGVLALDAIGEFYRELYWKQGFDALDLARMPDGEKLAIIPAIRAGASRINFPFASIAQAFRMIDDAMAPVIVPFDARAEAAIHKLRHAPFPPSHAQRTLQQYVAPVPVNTRNALIASGVVQLIRPDEYGDRFAVLAQTRAGVLPELYDHELGLRLDADPHARSSESNIGF</sequence>
<evidence type="ECO:0000256" key="8">
    <source>
        <dbReference type="ARBA" id="ARBA00023118"/>
    </source>
</evidence>
<name>A0A5M6ZHL8_9PROT</name>
<evidence type="ECO:0000313" key="12">
    <source>
        <dbReference type="EMBL" id="KAA5803585.1"/>
    </source>
</evidence>
<dbReference type="GO" id="GO:0004519">
    <property type="term" value="F:endonuclease activity"/>
    <property type="evidence" value="ECO:0007669"/>
    <property type="project" value="UniProtKB-KW"/>
</dbReference>
<organism evidence="12 13">
    <name type="scientific">Alkalicaulis satelles</name>
    <dbReference type="NCBI Taxonomy" id="2609175"/>
    <lineage>
        <taxon>Bacteria</taxon>
        <taxon>Pseudomonadati</taxon>
        <taxon>Pseudomonadota</taxon>
        <taxon>Alphaproteobacteria</taxon>
        <taxon>Maricaulales</taxon>
        <taxon>Maricaulaceae</taxon>
        <taxon>Alkalicaulis</taxon>
    </lineage>
</organism>
<comment type="similarity">
    <text evidence="2">In the central section; belongs to the CRISPR-associated helicase Cas3 family.</text>
</comment>
<dbReference type="PROSITE" id="PS51192">
    <property type="entry name" value="HELICASE_ATP_BIND_1"/>
    <property type="match status" value="1"/>
</dbReference>
<keyword evidence="6" id="KW-0347">Helicase</keyword>
<comment type="caution">
    <text evidence="12">The sequence shown here is derived from an EMBL/GenBank/DDBJ whole genome shotgun (WGS) entry which is preliminary data.</text>
</comment>
<dbReference type="NCBIfam" id="TIGR01596">
    <property type="entry name" value="cas3_HD"/>
    <property type="match status" value="1"/>
</dbReference>
<protein>
    <submittedName>
        <fullName evidence="12">CRISPR-associated endonuclease Cas3</fullName>
    </submittedName>
</protein>
<feature type="domain" description="HD Cas3-type" evidence="11">
    <location>
        <begin position="12"/>
        <end position="175"/>
    </location>
</feature>
<feature type="domain" description="Helicase ATP-binding" evidence="10">
    <location>
        <begin position="231"/>
        <end position="426"/>
    </location>
</feature>
<dbReference type="Proteomes" id="UP000325122">
    <property type="component" value="Unassembled WGS sequence"/>
</dbReference>
<evidence type="ECO:0000256" key="7">
    <source>
        <dbReference type="ARBA" id="ARBA00022840"/>
    </source>
</evidence>
<evidence type="ECO:0000256" key="9">
    <source>
        <dbReference type="SAM" id="MobiDB-lite"/>
    </source>
</evidence>
<dbReference type="InterPro" id="IPR054712">
    <property type="entry name" value="Cas3-like_dom"/>
</dbReference>
<dbReference type="InterPro" id="IPR006483">
    <property type="entry name" value="CRISPR-assoc_Cas3_HD"/>
</dbReference>
<dbReference type="RefSeq" id="WP_150022853.1">
    <property type="nucleotide sequence ID" value="NZ_VWOJ01000002.1"/>
</dbReference>
<dbReference type="GO" id="GO:0016787">
    <property type="term" value="F:hydrolase activity"/>
    <property type="evidence" value="ECO:0007669"/>
    <property type="project" value="UniProtKB-KW"/>
</dbReference>
<comment type="similarity">
    <text evidence="1">In the N-terminal section; belongs to the CRISPR-associated nuclease Cas3-HD family.</text>
</comment>
<dbReference type="Pfam" id="PF00270">
    <property type="entry name" value="DEAD"/>
    <property type="match status" value="1"/>
</dbReference>
<evidence type="ECO:0000313" key="13">
    <source>
        <dbReference type="Proteomes" id="UP000325122"/>
    </source>
</evidence>
<evidence type="ECO:0000256" key="4">
    <source>
        <dbReference type="ARBA" id="ARBA00022741"/>
    </source>
</evidence>
<keyword evidence="8" id="KW-0051">Antiviral defense</keyword>
<keyword evidence="12" id="KW-0540">Nuclease</keyword>
<dbReference type="CDD" id="cd09641">
    <property type="entry name" value="Cas3''_I"/>
    <property type="match status" value="1"/>
</dbReference>